<proteinExistence type="predicted"/>
<protein>
    <submittedName>
        <fullName evidence="1">Uncharacterized protein</fullName>
    </submittedName>
</protein>
<gene>
    <name evidence="1" type="ORF">KOM_12_618</name>
</gene>
<dbReference type="EMBL" id="MZ420155">
    <property type="protein sequence ID" value="QYA18886.1"/>
    <property type="molecule type" value="Genomic_DNA"/>
</dbReference>
<organism evidence="1">
    <name type="scientific">Clandestinovirus</name>
    <dbReference type="NCBI Taxonomy" id="2831644"/>
    <lineage>
        <taxon>Viruses</taxon>
    </lineage>
</organism>
<reference evidence="1" key="1">
    <citation type="submission" date="2021-06" db="EMBL/GenBank/DDBJ databases">
        <authorList>
            <person name="Rolland C."/>
        </authorList>
    </citation>
    <scope>NUCLEOTIDE SEQUENCE</scope>
    <source>
        <strain evidence="1">575.419719</strain>
    </source>
</reference>
<name>A0A8F8KPX1_9VIRU</name>
<sequence>MQQEFDELFADYSHRFETMRPAGTERDDECNFIPNNELPDPFEELTEYQARKQAIWCKYMAQAIKTKKIVSSVMLALEPKTAEEFAVLPSLLGHILEHTVRFNLPIEFQVCMLAFKKYLKAQVTEEALFAALTVKRERAADVKEKPGPNASIAQECYEGLCASLLEKSIGMIASNGQVYYYGSEQVDNLIKRAATHLSKPTHKKTALPTKKAALKSKPSYEGMIRLRVLRRMFPALLNKPVITTDFMSALNKLVL</sequence>
<accession>A0A8F8KPX1</accession>
<evidence type="ECO:0000313" key="1">
    <source>
        <dbReference type="EMBL" id="QYA18886.1"/>
    </source>
</evidence>